<gene>
    <name evidence="10" type="ORF">QOZ88_14800</name>
</gene>
<keyword evidence="5 8" id="KW-1133">Transmembrane helix</keyword>
<feature type="compositionally biased region" description="Acidic residues" evidence="7">
    <location>
        <begin position="1"/>
        <end position="13"/>
    </location>
</feature>
<dbReference type="Pfam" id="PF05977">
    <property type="entry name" value="MFS_3"/>
    <property type="match status" value="1"/>
</dbReference>
<dbReference type="Proteomes" id="UP001233673">
    <property type="component" value="Unassembled WGS sequence"/>
</dbReference>
<name>A0ABT9IE90_9ACTN</name>
<feature type="transmembrane region" description="Helical" evidence="8">
    <location>
        <begin position="80"/>
        <end position="103"/>
    </location>
</feature>
<proteinExistence type="predicted"/>
<dbReference type="SUPFAM" id="SSF103473">
    <property type="entry name" value="MFS general substrate transporter"/>
    <property type="match status" value="1"/>
</dbReference>
<dbReference type="RefSeq" id="WP_306000513.1">
    <property type="nucleotide sequence ID" value="NZ_JASNFN010000018.1"/>
</dbReference>
<organism evidence="10 11">
    <name type="scientific">Blastococcus carthaginiensis</name>
    <dbReference type="NCBI Taxonomy" id="3050034"/>
    <lineage>
        <taxon>Bacteria</taxon>
        <taxon>Bacillati</taxon>
        <taxon>Actinomycetota</taxon>
        <taxon>Actinomycetes</taxon>
        <taxon>Geodermatophilales</taxon>
        <taxon>Geodermatophilaceae</taxon>
        <taxon>Blastococcus</taxon>
    </lineage>
</organism>
<evidence type="ECO:0000256" key="8">
    <source>
        <dbReference type="SAM" id="Phobius"/>
    </source>
</evidence>
<feature type="transmembrane region" description="Helical" evidence="8">
    <location>
        <begin position="210"/>
        <end position="229"/>
    </location>
</feature>
<feature type="region of interest" description="Disordered" evidence="7">
    <location>
        <begin position="1"/>
        <end position="34"/>
    </location>
</feature>
<evidence type="ECO:0000313" key="10">
    <source>
        <dbReference type="EMBL" id="MDP5183905.1"/>
    </source>
</evidence>
<keyword evidence="11" id="KW-1185">Reference proteome</keyword>
<protein>
    <submittedName>
        <fullName evidence="10">MFS transporter</fullName>
    </submittedName>
</protein>
<feature type="transmembrane region" description="Helical" evidence="8">
    <location>
        <begin position="141"/>
        <end position="160"/>
    </location>
</feature>
<dbReference type="InterPro" id="IPR020846">
    <property type="entry name" value="MFS_dom"/>
</dbReference>
<feature type="transmembrane region" description="Helical" evidence="8">
    <location>
        <begin position="321"/>
        <end position="339"/>
    </location>
</feature>
<feature type="transmembrane region" description="Helical" evidence="8">
    <location>
        <begin position="345"/>
        <end position="369"/>
    </location>
</feature>
<evidence type="ECO:0000256" key="5">
    <source>
        <dbReference type="ARBA" id="ARBA00022989"/>
    </source>
</evidence>
<dbReference type="PANTHER" id="PTHR23513:SF11">
    <property type="entry name" value="STAPHYLOFERRIN A TRANSPORTER"/>
    <property type="match status" value="1"/>
</dbReference>
<evidence type="ECO:0000256" key="2">
    <source>
        <dbReference type="ARBA" id="ARBA00022448"/>
    </source>
</evidence>
<feature type="transmembrane region" description="Helical" evidence="8">
    <location>
        <begin position="250"/>
        <end position="271"/>
    </location>
</feature>
<dbReference type="PANTHER" id="PTHR23513">
    <property type="entry name" value="INTEGRAL MEMBRANE EFFLUX PROTEIN-RELATED"/>
    <property type="match status" value="1"/>
</dbReference>
<dbReference type="EMBL" id="JASNFN010000018">
    <property type="protein sequence ID" value="MDP5183905.1"/>
    <property type="molecule type" value="Genomic_DNA"/>
</dbReference>
<feature type="transmembrane region" description="Helical" evidence="8">
    <location>
        <begin position="381"/>
        <end position="399"/>
    </location>
</feature>
<evidence type="ECO:0000256" key="6">
    <source>
        <dbReference type="ARBA" id="ARBA00023136"/>
    </source>
</evidence>
<evidence type="ECO:0000259" key="9">
    <source>
        <dbReference type="PROSITE" id="PS50850"/>
    </source>
</evidence>
<feature type="transmembrane region" description="Helical" evidence="8">
    <location>
        <begin position="115"/>
        <end position="135"/>
    </location>
</feature>
<keyword evidence="2" id="KW-0813">Transport</keyword>
<reference evidence="11" key="1">
    <citation type="submission" date="2023-05" db="EMBL/GenBank/DDBJ databases">
        <title>Draft genome of Pseudofrankia sp. BMG5.37.</title>
        <authorList>
            <person name="Gtari M."/>
            <person name="Ghodhbane F."/>
            <person name="Sbissi I."/>
        </authorList>
    </citation>
    <scope>NUCLEOTIDE SEQUENCE [LARGE SCALE GENOMIC DNA]</scope>
    <source>
        <strain evidence="11">BMG 814</strain>
    </source>
</reference>
<evidence type="ECO:0000313" key="11">
    <source>
        <dbReference type="Proteomes" id="UP001233673"/>
    </source>
</evidence>
<dbReference type="CDD" id="cd06173">
    <property type="entry name" value="MFS_MefA_like"/>
    <property type="match status" value="1"/>
</dbReference>
<dbReference type="PROSITE" id="PS50850">
    <property type="entry name" value="MFS"/>
    <property type="match status" value="1"/>
</dbReference>
<evidence type="ECO:0000256" key="7">
    <source>
        <dbReference type="SAM" id="MobiDB-lite"/>
    </source>
</evidence>
<feature type="transmembrane region" description="Helical" evidence="8">
    <location>
        <begin position="291"/>
        <end position="309"/>
    </location>
</feature>
<keyword evidence="3" id="KW-1003">Cell membrane</keyword>
<evidence type="ECO:0000256" key="3">
    <source>
        <dbReference type="ARBA" id="ARBA00022475"/>
    </source>
</evidence>
<comment type="caution">
    <text evidence="10">The sequence shown here is derived from an EMBL/GenBank/DDBJ whole genome shotgun (WGS) entry which is preliminary data.</text>
</comment>
<accession>A0ABT9IE90</accession>
<dbReference type="InterPro" id="IPR010290">
    <property type="entry name" value="TM_effector"/>
</dbReference>
<evidence type="ECO:0000256" key="4">
    <source>
        <dbReference type="ARBA" id="ARBA00022692"/>
    </source>
</evidence>
<evidence type="ECO:0000256" key="1">
    <source>
        <dbReference type="ARBA" id="ARBA00004651"/>
    </source>
</evidence>
<keyword evidence="4 8" id="KW-0812">Transmembrane</keyword>
<comment type="subcellular location">
    <subcellularLocation>
        <location evidence="1">Cell membrane</location>
        <topology evidence="1">Multi-pass membrane protein</topology>
    </subcellularLocation>
</comment>
<feature type="domain" description="Major facilitator superfamily (MFS) profile" evidence="9">
    <location>
        <begin position="47"/>
        <end position="431"/>
    </location>
</feature>
<feature type="transmembrane region" description="Helical" evidence="8">
    <location>
        <begin position="405"/>
        <end position="426"/>
    </location>
</feature>
<sequence>MSSAVEAEEPDPDDGLRTAGPGYDGPVEPRPARPRPRNSFALVVDGVYGPFFAGKLLANCGIWVQNIASASLIYQLTRSVFLVGLVSFFQFTPQLVFAPLSGAMADRGNPRRQLVVGRFICFVGATLLAGWVWATNELGDVPAWLVMATAMIAGVGFTIGGPAMQAMLPSLVREGEVGRAVALDNLTFSVGRAVGPAAGGVLAATAGYEVAFGVAAATHFVFLLAVVWLRVRPVARTEGASFSVRDGVRYLRTDPVVAVLILGVAAVGVGADPAITLAPALSASLGGGPELVGLFASAFGVGAFVAFFVQAVLHRYLDHPHLAPLGLVLLMASSVALPFTGDAVAALIAFGVGGAGMTLALTAFTTLLYDRVPREFIGRIMALWLVGFVGSRPLAAALSGGLADLASVDAALGMTAVMVLVGAWFCRPSVLRRPVPGR</sequence>
<dbReference type="InterPro" id="IPR036259">
    <property type="entry name" value="MFS_trans_sf"/>
</dbReference>
<dbReference type="Gene3D" id="1.20.1250.20">
    <property type="entry name" value="MFS general substrate transporter like domains"/>
    <property type="match status" value="1"/>
</dbReference>
<keyword evidence="6 8" id="KW-0472">Membrane</keyword>